<evidence type="ECO:0000256" key="8">
    <source>
        <dbReference type="ARBA" id="ARBA00023012"/>
    </source>
</evidence>
<dbReference type="InterPro" id="IPR011712">
    <property type="entry name" value="Sig_transdc_His_kin_sub3_dim/P"/>
</dbReference>
<feature type="domain" description="Signal transduction histidine kinase subgroup 3 dimerisation and phosphoacceptor" evidence="11">
    <location>
        <begin position="164"/>
        <end position="227"/>
    </location>
</feature>
<keyword evidence="8" id="KW-0902">Two-component regulatory system</keyword>
<reference evidence="12" key="1">
    <citation type="submission" date="2021-01" db="EMBL/GenBank/DDBJ databases">
        <title>Whole genome shotgun sequence of Sinosporangium siamense NBRC 109515.</title>
        <authorList>
            <person name="Komaki H."/>
            <person name="Tamura T."/>
        </authorList>
    </citation>
    <scope>NUCLEOTIDE SEQUENCE</scope>
    <source>
        <strain evidence="12">NBRC 109515</strain>
    </source>
</reference>
<feature type="transmembrane region" description="Helical" evidence="10">
    <location>
        <begin position="52"/>
        <end position="74"/>
    </location>
</feature>
<comment type="catalytic activity">
    <reaction evidence="1">
        <text>ATP + protein L-histidine = ADP + protein N-phospho-L-histidine.</text>
        <dbReference type="EC" id="2.7.13.3"/>
    </reaction>
</comment>
<feature type="region of interest" description="Disordered" evidence="9">
    <location>
        <begin position="404"/>
        <end position="435"/>
    </location>
</feature>
<feature type="transmembrane region" description="Helical" evidence="10">
    <location>
        <begin position="26"/>
        <end position="45"/>
    </location>
</feature>
<evidence type="ECO:0000313" key="13">
    <source>
        <dbReference type="Proteomes" id="UP000606172"/>
    </source>
</evidence>
<dbReference type="Proteomes" id="UP000606172">
    <property type="component" value="Unassembled WGS sequence"/>
</dbReference>
<keyword evidence="3" id="KW-0597">Phosphoprotein</keyword>
<gene>
    <name evidence="12" type="ORF">Ssi02_52540</name>
</gene>
<accession>A0A919RJN4</accession>
<dbReference type="EC" id="2.7.13.3" evidence="2"/>
<dbReference type="InterPro" id="IPR050482">
    <property type="entry name" value="Sensor_HK_TwoCompSys"/>
</dbReference>
<keyword evidence="5" id="KW-0547">Nucleotide-binding</keyword>
<comment type="caution">
    <text evidence="12">The sequence shown here is derived from an EMBL/GenBank/DDBJ whole genome shotgun (WGS) entry which is preliminary data.</text>
</comment>
<dbReference type="GO" id="GO:0000155">
    <property type="term" value="F:phosphorelay sensor kinase activity"/>
    <property type="evidence" value="ECO:0007669"/>
    <property type="project" value="InterPro"/>
</dbReference>
<feature type="region of interest" description="Disordered" evidence="9">
    <location>
        <begin position="298"/>
        <end position="381"/>
    </location>
</feature>
<evidence type="ECO:0000256" key="1">
    <source>
        <dbReference type="ARBA" id="ARBA00000085"/>
    </source>
</evidence>
<keyword evidence="10" id="KW-0472">Membrane</keyword>
<protein>
    <recommendedName>
        <fullName evidence="2">histidine kinase</fullName>
        <ecNumber evidence="2">2.7.13.3</ecNumber>
    </recommendedName>
</protein>
<keyword evidence="13" id="KW-1185">Reference proteome</keyword>
<dbReference type="Pfam" id="PF07730">
    <property type="entry name" value="HisKA_3"/>
    <property type="match status" value="1"/>
</dbReference>
<evidence type="ECO:0000256" key="9">
    <source>
        <dbReference type="SAM" id="MobiDB-lite"/>
    </source>
</evidence>
<dbReference type="AlphaFoldDB" id="A0A919RJN4"/>
<proteinExistence type="predicted"/>
<feature type="compositionally biased region" description="Basic and acidic residues" evidence="9">
    <location>
        <begin position="329"/>
        <end position="348"/>
    </location>
</feature>
<evidence type="ECO:0000256" key="4">
    <source>
        <dbReference type="ARBA" id="ARBA00022679"/>
    </source>
</evidence>
<evidence type="ECO:0000256" key="7">
    <source>
        <dbReference type="ARBA" id="ARBA00022840"/>
    </source>
</evidence>
<sequence length="480" mass="51342">MNQPRRFRLVPECLLFVLSMADVLRVGHQGPMCILLTGVACLLVLRRGNRPVLVNVALLVPAFFTQALVAPLLAVHAVARRERSPWILSAVVALDLGTMTVSRVVMSEVPPTHLDQFLDHLTRILLVGMAATAGVWHRRRETCEPARTETPAQADAVRRAVVEERLRLAREMHDVLGHGLSLIALRASLLTGDHIPSEISEKSDQIHELATKTLAELREIIVPLRDPEIEDGDAGRLVRELVALHEDVTLRTCGDLTSVSGRSARVLVRVVQEALTNARRHAPGSRVTVSISRLGESLDVRIHNGPPGAENRGSPIRDGPQSTGNRRPQAKDTSGEDPPWERRSRETPPRGVAQWAGTAKPHSSPGTPGAKPHSSPGTPGQCASRVIVACQAVPYPGGPHAALPYLGGPHPGGSHAGAPDPDGPHPGGPQVKGSGLRGMRERVRHLGGALRHGGTGDGGYLLHAVIPVNADPPPVSTRLL</sequence>
<dbReference type="EMBL" id="BOOW01000032">
    <property type="protein sequence ID" value="GII95023.1"/>
    <property type="molecule type" value="Genomic_DNA"/>
</dbReference>
<organism evidence="12 13">
    <name type="scientific">Sinosporangium siamense</name>
    <dbReference type="NCBI Taxonomy" id="1367973"/>
    <lineage>
        <taxon>Bacteria</taxon>
        <taxon>Bacillati</taxon>
        <taxon>Actinomycetota</taxon>
        <taxon>Actinomycetes</taxon>
        <taxon>Streptosporangiales</taxon>
        <taxon>Streptosporangiaceae</taxon>
        <taxon>Sinosporangium</taxon>
    </lineage>
</organism>
<evidence type="ECO:0000256" key="2">
    <source>
        <dbReference type="ARBA" id="ARBA00012438"/>
    </source>
</evidence>
<evidence type="ECO:0000313" key="12">
    <source>
        <dbReference type="EMBL" id="GII95023.1"/>
    </source>
</evidence>
<dbReference type="GO" id="GO:0016020">
    <property type="term" value="C:membrane"/>
    <property type="evidence" value="ECO:0007669"/>
    <property type="project" value="InterPro"/>
</dbReference>
<evidence type="ECO:0000256" key="5">
    <source>
        <dbReference type="ARBA" id="ARBA00022741"/>
    </source>
</evidence>
<dbReference type="Gene3D" id="3.30.565.10">
    <property type="entry name" value="Histidine kinase-like ATPase, C-terminal domain"/>
    <property type="match status" value="1"/>
</dbReference>
<dbReference type="PANTHER" id="PTHR24421">
    <property type="entry name" value="NITRATE/NITRITE SENSOR PROTEIN NARX-RELATED"/>
    <property type="match status" value="1"/>
</dbReference>
<evidence type="ECO:0000256" key="3">
    <source>
        <dbReference type="ARBA" id="ARBA00022553"/>
    </source>
</evidence>
<evidence type="ECO:0000259" key="11">
    <source>
        <dbReference type="Pfam" id="PF07730"/>
    </source>
</evidence>
<keyword evidence="10" id="KW-0812">Transmembrane</keyword>
<dbReference type="SUPFAM" id="SSF55874">
    <property type="entry name" value="ATPase domain of HSP90 chaperone/DNA topoisomerase II/histidine kinase"/>
    <property type="match status" value="1"/>
</dbReference>
<evidence type="ECO:0000256" key="6">
    <source>
        <dbReference type="ARBA" id="ARBA00022777"/>
    </source>
</evidence>
<keyword evidence="10" id="KW-1133">Transmembrane helix</keyword>
<name>A0A919RJN4_9ACTN</name>
<dbReference type="InterPro" id="IPR036890">
    <property type="entry name" value="HATPase_C_sf"/>
</dbReference>
<keyword evidence="4" id="KW-0808">Transferase</keyword>
<dbReference type="Gene3D" id="1.20.5.1930">
    <property type="match status" value="1"/>
</dbReference>
<dbReference type="PANTHER" id="PTHR24421:SF10">
    <property type="entry name" value="NITRATE_NITRITE SENSOR PROTEIN NARQ"/>
    <property type="match status" value="1"/>
</dbReference>
<dbReference type="GO" id="GO:0046983">
    <property type="term" value="F:protein dimerization activity"/>
    <property type="evidence" value="ECO:0007669"/>
    <property type="project" value="InterPro"/>
</dbReference>
<evidence type="ECO:0000256" key="10">
    <source>
        <dbReference type="SAM" id="Phobius"/>
    </source>
</evidence>
<keyword evidence="7" id="KW-0067">ATP-binding</keyword>
<keyword evidence="6" id="KW-0418">Kinase</keyword>